<gene>
    <name evidence="2" type="ordered locus">Desal_1848</name>
</gene>
<dbReference type="eggNOG" id="ENOG5032SV8">
    <property type="taxonomic scope" value="Bacteria"/>
</dbReference>
<name>C6BUA1_MARSD</name>
<evidence type="ECO:0000313" key="2">
    <source>
        <dbReference type="EMBL" id="ACS79910.1"/>
    </source>
</evidence>
<evidence type="ECO:0000259" key="1">
    <source>
        <dbReference type="Pfam" id="PF18925"/>
    </source>
</evidence>
<accession>C6BUA1</accession>
<evidence type="ECO:0000313" key="3">
    <source>
        <dbReference type="Proteomes" id="UP000002601"/>
    </source>
</evidence>
<dbReference type="STRING" id="526222.Desal_1848"/>
<feature type="domain" description="DUF5675" evidence="1">
    <location>
        <begin position="6"/>
        <end position="120"/>
    </location>
</feature>
<dbReference type="RefSeq" id="WP_015851726.1">
    <property type="nucleotide sequence ID" value="NC_012881.1"/>
</dbReference>
<dbReference type="InterPro" id="IPR043732">
    <property type="entry name" value="DUF5675"/>
</dbReference>
<keyword evidence="3" id="KW-1185">Reference proteome</keyword>
<protein>
    <recommendedName>
        <fullName evidence="1">DUF5675 domain-containing protein</fullName>
    </recommendedName>
</protein>
<organism evidence="2 3">
    <name type="scientific">Maridesulfovibrio salexigens (strain ATCC 14822 / DSM 2638 / NCIMB 8403 / VKM B-1763)</name>
    <name type="common">Desulfovibrio salexigens</name>
    <dbReference type="NCBI Taxonomy" id="526222"/>
    <lineage>
        <taxon>Bacteria</taxon>
        <taxon>Pseudomonadati</taxon>
        <taxon>Thermodesulfobacteriota</taxon>
        <taxon>Desulfovibrionia</taxon>
        <taxon>Desulfovibrionales</taxon>
        <taxon>Desulfovibrionaceae</taxon>
        <taxon>Maridesulfovibrio</taxon>
    </lineage>
</organism>
<dbReference type="HOGENOM" id="CLU_114144_2_0_7"/>
<dbReference type="AlphaFoldDB" id="C6BUA1"/>
<dbReference type="KEGG" id="dsa:Desal_1848"/>
<dbReference type="Proteomes" id="UP000002601">
    <property type="component" value="Chromosome"/>
</dbReference>
<sequence length="138" mass="15360">MRKVELIRVESTDESTLGALLVDGKSICWTLEEPWRDNQQNISCIPVGRYPIKLEYSPSRRCELWTVKDVPGRSYVRIHKGNTVDDTEGCPITGTKPGYLEGKRAVLGSREAFKVFMDAMGGSSEGVIEISYSSAKKS</sequence>
<reference evidence="2 3" key="1">
    <citation type="submission" date="2009-06" db="EMBL/GenBank/DDBJ databases">
        <title>Complete sequence of Desulfovibrio salexigens DSM 2638.</title>
        <authorList>
            <consortium name="US DOE Joint Genome Institute"/>
            <person name="Lucas S."/>
            <person name="Copeland A."/>
            <person name="Lapidus A."/>
            <person name="Glavina del Rio T."/>
            <person name="Tice H."/>
            <person name="Bruce D."/>
            <person name="Goodwin L."/>
            <person name="Pitluck S."/>
            <person name="Munk A.C."/>
            <person name="Brettin T."/>
            <person name="Detter J.C."/>
            <person name="Han C."/>
            <person name="Tapia R."/>
            <person name="Larimer F."/>
            <person name="Land M."/>
            <person name="Hauser L."/>
            <person name="Kyrpides N."/>
            <person name="Anderson I."/>
            <person name="Wall J.D."/>
            <person name="Arkin A.P."/>
            <person name="Dehal P."/>
            <person name="Chivian D."/>
            <person name="Giles B."/>
            <person name="Hazen T.C."/>
        </authorList>
    </citation>
    <scope>NUCLEOTIDE SEQUENCE [LARGE SCALE GENOMIC DNA]</scope>
    <source>
        <strain evidence="3">ATCC 14822 / DSM 2638 / NCIMB 8403 / VKM B-1763</strain>
    </source>
</reference>
<dbReference type="OrthoDB" id="1036575at2"/>
<dbReference type="EMBL" id="CP001649">
    <property type="protein sequence ID" value="ACS79910.1"/>
    <property type="molecule type" value="Genomic_DNA"/>
</dbReference>
<dbReference type="Pfam" id="PF18925">
    <property type="entry name" value="DUF5675"/>
    <property type="match status" value="1"/>
</dbReference>
<proteinExistence type="predicted"/>